<feature type="transmembrane region" description="Helical" evidence="1">
    <location>
        <begin position="16"/>
        <end position="32"/>
    </location>
</feature>
<keyword evidence="3" id="KW-1185">Reference proteome</keyword>
<feature type="transmembrane region" description="Helical" evidence="1">
    <location>
        <begin position="119"/>
        <end position="138"/>
    </location>
</feature>
<evidence type="ECO:0000313" key="2">
    <source>
        <dbReference type="EMBL" id="SDT81254.1"/>
    </source>
</evidence>
<dbReference type="STRING" id="113562.SAMN04489716_9558"/>
<protein>
    <submittedName>
        <fullName evidence="2">PH domain-containing protein</fullName>
    </submittedName>
</protein>
<sequence>MAVLIKVCSLAGRNRVAVLVVAVVLAIGLGVLRETASRDGRDLIFLTGIVVIIGSLALALAAIYGYHPAALVVRPDLPAFETHPPAGQVLLFAALTVQGGTTVTGLIMDAVNGEEYWTFGLPAMALWLIAIGFAWWQMLRPGGVRLRPDGVEDRQPFGSMFVPWEAFTGVPYPALVVGRSKITLTFADSALVRTRGWRPIGPALPANAVDARFLTYAIHEYAHRPELRAVIGTEAEYDRLTGAWRDWPNVG</sequence>
<feature type="transmembrane region" description="Helical" evidence="1">
    <location>
        <begin position="86"/>
        <end position="107"/>
    </location>
</feature>
<dbReference type="AlphaFoldDB" id="A0A1H2DF85"/>
<evidence type="ECO:0000313" key="3">
    <source>
        <dbReference type="Proteomes" id="UP000198688"/>
    </source>
</evidence>
<dbReference type="Proteomes" id="UP000198688">
    <property type="component" value="Chromosome I"/>
</dbReference>
<organism evidence="2 3">
    <name type="scientific">Actinoplanes derwentensis</name>
    <dbReference type="NCBI Taxonomy" id="113562"/>
    <lineage>
        <taxon>Bacteria</taxon>
        <taxon>Bacillati</taxon>
        <taxon>Actinomycetota</taxon>
        <taxon>Actinomycetes</taxon>
        <taxon>Micromonosporales</taxon>
        <taxon>Micromonosporaceae</taxon>
        <taxon>Actinoplanes</taxon>
    </lineage>
</organism>
<dbReference type="EMBL" id="LT629758">
    <property type="protein sequence ID" value="SDT81254.1"/>
    <property type="molecule type" value="Genomic_DNA"/>
</dbReference>
<proteinExistence type="predicted"/>
<reference evidence="2 3" key="1">
    <citation type="submission" date="2016-10" db="EMBL/GenBank/DDBJ databases">
        <authorList>
            <person name="de Groot N.N."/>
        </authorList>
    </citation>
    <scope>NUCLEOTIDE SEQUENCE [LARGE SCALE GENOMIC DNA]</scope>
    <source>
        <strain evidence="2 3">DSM 43941</strain>
    </source>
</reference>
<gene>
    <name evidence="2" type="ORF">SAMN04489716_9558</name>
</gene>
<keyword evidence="1" id="KW-1133">Transmembrane helix</keyword>
<accession>A0A1H2DF85</accession>
<feature type="transmembrane region" description="Helical" evidence="1">
    <location>
        <begin position="44"/>
        <end position="66"/>
    </location>
</feature>
<keyword evidence="1" id="KW-0472">Membrane</keyword>
<evidence type="ECO:0000256" key="1">
    <source>
        <dbReference type="SAM" id="Phobius"/>
    </source>
</evidence>
<keyword evidence="1" id="KW-0812">Transmembrane</keyword>
<name>A0A1H2DF85_9ACTN</name>